<evidence type="ECO:0000256" key="2">
    <source>
        <dbReference type="ARBA" id="ARBA00022692"/>
    </source>
</evidence>
<dbReference type="Pfam" id="PF10507">
    <property type="entry name" value="TMEM65"/>
    <property type="match status" value="1"/>
</dbReference>
<dbReference type="Proteomes" id="UP000675881">
    <property type="component" value="Chromosome 1"/>
</dbReference>
<keyword evidence="4" id="KW-0472">Membrane</keyword>
<reference evidence="5" key="1">
    <citation type="submission" date="2021-02" db="EMBL/GenBank/DDBJ databases">
        <authorList>
            <person name="Bekaert M."/>
        </authorList>
    </citation>
    <scope>NUCLEOTIDE SEQUENCE</scope>
    <source>
        <strain evidence="5">IoA-00</strain>
    </source>
</reference>
<comment type="subcellular location">
    <subcellularLocation>
        <location evidence="1">Membrane</location>
        <topology evidence="1">Multi-pass membrane protein</topology>
    </subcellularLocation>
</comment>
<evidence type="ECO:0000313" key="6">
    <source>
        <dbReference type="Proteomes" id="UP000675881"/>
    </source>
</evidence>
<evidence type="ECO:0000256" key="1">
    <source>
        <dbReference type="ARBA" id="ARBA00004141"/>
    </source>
</evidence>
<sequence>MLSLRSRIFIRQLWTPTQASSFVKDLSPSDRKELMNALEKSEESSSHDVVPQKELVRLHCLYSGLPFVGFGFLDNAVMIVAGESIEWTIGASFCISTMAAAALGNTLSDVFGMGSAWYVERFTLRFSGGPPKLSSEQLHSKPFRVASTFGTNCGCHYWMSPWNVSSFVYR</sequence>
<dbReference type="InterPro" id="IPR019537">
    <property type="entry name" value="TMEM65"/>
</dbReference>
<proteinExistence type="predicted"/>
<keyword evidence="2 5" id="KW-0812">Transmembrane</keyword>
<organism evidence="5 6">
    <name type="scientific">Lepeophtheirus salmonis</name>
    <name type="common">Salmon louse</name>
    <name type="synonym">Caligus salmonis</name>
    <dbReference type="NCBI Taxonomy" id="72036"/>
    <lineage>
        <taxon>Eukaryota</taxon>
        <taxon>Metazoa</taxon>
        <taxon>Ecdysozoa</taxon>
        <taxon>Arthropoda</taxon>
        <taxon>Crustacea</taxon>
        <taxon>Multicrustacea</taxon>
        <taxon>Hexanauplia</taxon>
        <taxon>Copepoda</taxon>
        <taxon>Siphonostomatoida</taxon>
        <taxon>Caligidae</taxon>
        <taxon>Lepeophtheirus</taxon>
    </lineage>
</organism>
<dbReference type="OrthoDB" id="430821at2759"/>
<evidence type="ECO:0000256" key="3">
    <source>
        <dbReference type="ARBA" id="ARBA00022989"/>
    </source>
</evidence>
<dbReference type="PANTHER" id="PTHR21706">
    <property type="entry name" value="TRANSMEMBRANE PROTEIN 65"/>
    <property type="match status" value="1"/>
</dbReference>
<accession>A0A7R8H159</accession>
<dbReference type="AlphaFoldDB" id="A0A7R8H159"/>
<keyword evidence="3" id="KW-1133">Transmembrane helix</keyword>
<evidence type="ECO:0000256" key="4">
    <source>
        <dbReference type="ARBA" id="ARBA00023136"/>
    </source>
</evidence>
<keyword evidence="6" id="KW-1185">Reference proteome</keyword>
<dbReference type="PANTHER" id="PTHR21706:SF15">
    <property type="entry name" value="TRANSMEMBRANE PROTEIN 65"/>
    <property type="match status" value="1"/>
</dbReference>
<protein>
    <submittedName>
        <fullName evidence="5">Transmembrane protein 65</fullName>
    </submittedName>
</protein>
<evidence type="ECO:0000313" key="5">
    <source>
        <dbReference type="EMBL" id="CAF2782547.1"/>
    </source>
</evidence>
<dbReference type="GO" id="GO:0005739">
    <property type="term" value="C:mitochondrion"/>
    <property type="evidence" value="ECO:0007669"/>
    <property type="project" value="TreeGrafter"/>
</dbReference>
<name>A0A7R8H159_LEPSM</name>
<dbReference type="EMBL" id="HG994580">
    <property type="protein sequence ID" value="CAF2782547.1"/>
    <property type="molecule type" value="Genomic_DNA"/>
</dbReference>
<dbReference type="GO" id="GO:0016020">
    <property type="term" value="C:membrane"/>
    <property type="evidence" value="ECO:0007669"/>
    <property type="project" value="UniProtKB-SubCell"/>
</dbReference>
<gene>
    <name evidence="5" type="ORF">LSAA_811</name>
</gene>